<evidence type="ECO:0000313" key="2">
    <source>
        <dbReference type="Proteomes" id="UP000053989"/>
    </source>
</evidence>
<accession>A0A0C3DGN2</accession>
<protein>
    <recommendedName>
        <fullName evidence="3">Ndc10 domain-containing protein</fullName>
    </recommendedName>
</protein>
<dbReference type="GO" id="GO:0003677">
    <property type="term" value="F:DNA binding"/>
    <property type="evidence" value="ECO:0007669"/>
    <property type="project" value="InterPro"/>
</dbReference>
<name>A0A0C3DGN2_9AGAM</name>
<dbReference type="AlphaFoldDB" id="A0A0C3DGN2"/>
<dbReference type="InterPro" id="IPR011010">
    <property type="entry name" value="DNA_brk_join_enz"/>
</dbReference>
<sequence length="100" mass="11424">TANQYQLYPRPDTPSCDAFLWLMLWIKWVEYMHLGRPMAGTDFMFPMLSTNGVLHPGQLLSHEMVQKLLNEVTAEAGVPGTFLMHCFRRGGAQYCFMLAP</sequence>
<dbReference type="InParanoid" id="A0A0C3DGN2"/>
<dbReference type="OrthoDB" id="164951at2759"/>
<keyword evidence="2" id="KW-1185">Reference proteome</keyword>
<evidence type="ECO:0008006" key="3">
    <source>
        <dbReference type="Google" id="ProtNLM"/>
    </source>
</evidence>
<reference evidence="1 2" key="1">
    <citation type="submission" date="2014-04" db="EMBL/GenBank/DDBJ databases">
        <authorList>
            <consortium name="DOE Joint Genome Institute"/>
            <person name="Kuo A."/>
            <person name="Kohler A."/>
            <person name="Nagy L.G."/>
            <person name="Floudas D."/>
            <person name="Copeland A."/>
            <person name="Barry K.W."/>
            <person name="Cichocki N."/>
            <person name="Veneault-Fourrey C."/>
            <person name="LaButti K."/>
            <person name="Lindquist E.A."/>
            <person name="Lipzen A."/>
            <person name="Lundell T."/>
            <person name="Morin E."/>
            <person name="Murat C."/>
            <person name="Sun H."/>
            <person name="Tunlid A."/>
            <person name="Henrissat B."/>
            <person name="Grigoriev I.V."/>
            <person name="Hibbett D.S."/>
            <person name="Martin F."/>
            <person name="Nordberg H.P."/>
            <person name="Cantor M.N."/>
            <person name="Hua S.X."/>
        </authorList>
    </citation>
    <scope>NUCLEOTIDE SEQUENCE [LARGE SCALE GENOMIC DNA]</scope>
    <source>
        <strain evidence="1 2">Foug A</strain>
    </source>
</reference>
<organism evidence="1 2">
    <name type="scientific">Scleroderma citrinum Foug A</name>
    <dbReference type="NCBI Taxonomy" id="1036808"/>
    <lineage>
        <taxon>Eukaryota</taxon>
        <taxon>Fungi</taxon>
        <taxon>Dikarya</taxon>
        <taxon>Basidiomycota</taxon>
        <taxon>Agaricomycotina</taxon>
        <taxon>Agaricomycetes</taxon>
        <taxon>Agaricomycetidae</taxon>
        <taxon>Boletales</taxon>
        <taxon>Sclerodermatineae</taxon>
        <taxon>Sclerodermataceae</taxon>
        <taxon>Scleroderma</taxon>
    </lineage>
</organism>
<reference evidence="2" key="2">
    <citation type="submission" date="2015-01" db="EMBL/GenBank/DDBJ databases">
        <title>Evolutionary Origins and Diversification of the Mycorrhizal Mutualists.</title>
        <authorList>
            <consortium name="DOE Joint Genome Institute"/>
            <consortium name="Mycorrhizal Genomics Consortium"/>
            <person name="Kohler A."/>
            <person name="Kuo A."/>
            <person name="Nagy L.G."/>
            <person name="Floudas D."/>
            <person name="Copeland A."/>
            <person name="Barry K.W."/>
            <person name="Cichocki N."/>
            <person name="Veneault-Fourrey C."/>
            <person name="LaButti K."/>
            <person name="Lindquist E.A."/>
            <person name="Lipzen A."/>
            <person name="Lundell T."/>
            <person name="Morin E."/>
            <person name="Murat C."/>
            <person name="Riley R."/>
            <person name="Ohm R."/>
            <person name="Sun H."/>
            <person name="Tunlid A."/>
            <person name="Henrissat B."/>
            <person name="Grigoriev I.V."/>
            <person name="Hibbett D.S."/>
            <person name="Martin F."/>
        </authorList>
    </citation>
    <scope>NUCLEOTIDE SEQUENCE [LARGE SCALE GENOMIC DNA]</scope>
    <source>
        <strain evidence="2">Foug A</strain>
    </source>
</reference>
<dbReference type="SUPFAM" id="SSF56349">
    <property type="entry name" value="DNA breaking-rejoining enzymes"/>
    <property type="match status" value="1"/>
</dbReference>
<dbReference type="STRING" id="1036808.A0A0C3DGN2"/>
<evidence type="ECO:0000313" key="1">
    <source>
        <dbReference type="EMBL" id="KIM59865.1"/>
    </source>
</evidence>
<dbReference type="EMBL" id="KN822068">
    <property type="protein sequence ID" value="KIM59865.1"/>
    <property type="molecule type" value="Genomic_DNA"/>
</dbReference>
<feature type="non-terminal residue" evidence="1">
    <location>
        <position position="1"/>
    </location>
</feature>
<dbReference type="HOGENOM" id="CLU_2312953_0_0_1"/>
<feature type="non-terminal residue" evidence="1">
    <location>
        <position position="100"/>
    </location>
</feature>
<dbReference type="Proteomes" id="UP000053989">
    <property type="component" value="Unassembled WGS sequence"/>
</dbReference>
<gene>
    <name evidence="1" type="ORF">SCLCIDRAFT_94405</name>
</gene>
<proteinExistence type="predicted"/>